<proteinExistence type="predicted"/>
<evidence type="ECO:0000313" key="1">
    <source>
        <dbReference type="EMBL" id="KAG2958755.1"/>
    </source>
</evidence>
<accession>A0A8T1F0R0</accession>
<reference evidence="1" key="1">
    <citation type="submission" date="2018-10" db="EMBL/GenBank/DDBJ databases">
        <title>Effector identification in a new, highly contiguous assembly of the strawberry crown rot pathogen Phytophthora cactorum.</title>
        <authorList>
            <person name="Armitage A.D."/>
            <person name="Nellist C.F."/>
            <person name="Bates H."/>
            <person name="Vickerstaff R.J."/>
            <person name="Harrison R.J."/>
        </authorList>
    </citation>
    <scope>NUCLEOTIDE SEQUENCE</scope>
    <source>
        <strain evidence="1">P415</strain>
    </source>
</reference>
<organism evidence="1 2">
    <name type="scientific">Phytophthora cactorum</name>
    <dbReference type="NCBI Taxonomy" id="29920"/>
    <lineage>
        <taxon>Eukaryota</taxon>
        <taxon>Sar</taxon>
        <taxon>Stramenopiles</taxon>
        <taxon>Oomycota</taxon>
        <taxon>Peronosporomycetes</taxon>
        <taxon>Peronosporales</taxon>
        <taxon>Peronosporaceae</taxon>
        <taxon>Phytophthora</taxon>
    </lineage>
</organism>
<protein>
    <submittedName>
        <fullName evidence="1">Uncharacterized protein</fullName>
    </submittedName>
</protein>
<dbReference type="AlphaFoldDB" id="A0A8T1F0R0"/>
<comment type="caution">
    <text evidence="1">The sequence shown here is derived from an EMBL/GenBank/DDBJ whole genome shotgun (WGS) entry which is preliminary data.</text>
</comment>
<gene>
    <name evidence="1" type="ORF">PC118_g23362</name>
</gene>
<sequence>MVASFWQRGRHDVQCTHLQWQDPQAPKKGLVVLAEGYSALQRVSLETELIVYINSAHVLVKCFYSFEARYFVLFSRFYSSNHAIKCQVTPCTQDEDGFAIPPRNRGHPFYPFRLHV</sequence>
<name>A0A8T1F0R0_9STRA</name>
<evidence type="ECO:0000313" key="2">
    <source>
        <dbReference type="Proteomes" id="UP000697107"/>
    </source>
</evidence>
<dbReference type="Proteomes" id="UP000697107">
    <property type="component" value="Unassembled WGS sequence"/>
</dbReference>
<dbReference type="EMBL" id="RCML01002168">
    <property type="protein sequence ID" value="KAG2958755.1"/>
    <property type="molecule type" value="Genomic_DNA"/>
</dbReference>